<dbReference type="GO" id="GO:0032543">
    <property type="term" value="P:mitochondrial translation"/>
    <property type="evidence" value="ECO:0007669"/>
    <property type="project" value="TreeGrafter"/>
</dbReference>
<dbReference type="Pfam" id="PF12298">
    <property type="entry name" value="Bot1p"/>
    <property type="match status" value="1"/>
</dbReference>
<dbReference type="GO" id="GO:0003735">
    <property type="term" value="F:structural constituent of ribosome"/>
    <property type="evidence" value="ECO:0007669"/>
    <property type="project" value="TreeGrafter"/>
</dbReference>
<dbReference type="OrthoDB" id="10052321at2759"/>
<dbReference type="AlphaFoldDB" id="A0A9P6QYE8"/>
<name>A0A9P6QYE8_9FUNG</name>
<accession>A0A9P6QYE8</accession>
<keyword evidence="3" id="KW-1185">Reference proteome</keyword>
<evidence type="ECO:0000313" key="3">
    <source>
        <dbReference type="Proteomes" id="UP000823405"/>
    </source>
</evidence>
<feature type="region of interest" description="Disordered" evidence="1">
    <location>
        <begin position="38"/>
        <end position="71"/>
    </location>
</feature>
<gene>
    <name evidence="2" type="ORF">BGZ97_001436</name>
</gene>
<organism evidence="2 3">
    <name type="scientific">Linnemannia gamsii</name>
    <dbReference type="NCBI Taxonomy" id="64522"/>
    <lineage>
        <taxon>Eukaryota</taxon>
        <taxon>Fungi</taxon>
        <taxon>Fungi incertae sedis</taxon>
        <taxon>Mucoromycota</taxon>
        <taxon>Mortierellomycotina</taxon>
        <taxon>Mortierellomycetes</taxon>
        <taxon>Mortierellales</taxon>
        <taxon>Mortierellaceae</taxon>
        <taxon>Linnemannia</taxon>
    </lineage>
</organism>
<proteinExistence type="predicted"/>
<dbReference type="PANTHER" id="PTHR28158:SF1">
    <property type="entry name" value="SMALL RIBOSOMAL SUBUNIT PROTEIN MS45"/>
    <property type="match status" value="1"/>
</dbReference>
<protein>
    <recommendedName>
        <fullName evidence="4">Eukaryotic mitochondrial regulator protein-domain-containing protein</fullName>
    </recommendedName>
</protein>
<evidence type="ECO:0008006" key="4">
    <source>
        <dbReference type="Google" id="ProtNLM"/>
    </source>
</evidence>
<reference evidence="2" key="1">
    <citation type="journal article" date="2020" name="Fungal Divers.">
        <title>Resolving the Mortierellaceae phylogeny through synthesis of multi-gene phylogenetics and phylogenomics.</title>
        <authorList>
            <person name="Vandepol N."/>
            <person name="Liber J."/>
            <person name="Desiro A."/>
            <person name="Na H."/>
            <person name="Kennedy M."/>
            <person name="Barry K."/>
            <person name="Grigoriev I.V."/>
            <person name="Miller A.N."/>
            <person name="O'Donnell K."/>
            <person name="Stajich J.E."/>
            <person name="Bonito G."/>
        </authorList>
    </citation>
    <scope>NUCLEOTIDE SEQUENCE</scope>
    <source>
        <strain evidence="2">NVP60</strain>
    </source>
</reference>
<feature type="compositionally biased region" description="Low complexity" evidence="1">
    <location>
        <begin position="46"/>
        <end position="57"/>
    </location>
</feature>
<evidence type="ECO:0000256" key="1">
    <source>
        <dbReference type="SAM" id="MobiDB-lite"/>
    </source>
</evidence>
<evidence type="ECO:0000313" key="2">
    <source>
        <dbReference type="EMBL" id="KAG0304537.1"/>
    </source>
</evidence>
<dbReference type="InterPro" id="IPR021036">
    <property type="entry name" value="Ribosomal_mS45"/>
</dbReference>
<dbReference type="GO" id="GO:0005763">
    <property type="term" value="C:mitochondrial small ribosomal subunit"/>
    <property type="evidence" value="ECO:0007669"/>
    <property type="project" value="TreeGrafter"/>
</dbReference>
<dbReference type="EMBL" id="JAAAIN010001296">
    <property type="protein sequence ID" value="KAG0304537.1"/>
    <property type="molecule type" value="Genomic_DNA"/>
</dbReference>
<comment type="caution">
    <text evidence="2">The sequence shown here is derived from an EMBL/GenBank/DDBJ whole genome shotgun (WGS) entry which is preliminary data.</text>
</comment>
<dbReference type="PANTHER" id="PTHR28158">
    <property type="entry name" value="37S RIBOSOMAL PROTEIN S35, MITOCHONDRIAL"/>
    <property type="match status" value="1"/>
</dbReference>
<dbReference type="Proteomes" id="UP000823405">
    <property type="component" value="Unassembled WGS sequence"/>
</dbReference>
<sequence length="314" mass="34614">MASLSVKALWSATAIRTPLTASSALSSHRLFHSSRAAFNDSKESTDATTPAAAATSEGDAEAEAEAEAAAPVEAKLPFRRRNFNKWLRTEGARFATPSFSGPNYIGETPFPMNPLFKPTPPISNAAKEEIYKLHRSDSTKFTPRQLGTTYNISIKRVEAILRMKHLEKEMIAEGFVAQENFTKGMEQLMGVKAVRSEAITEPLVDILPQVGSPKFEAVDEDQTFTAVDAAKVLKRRPLAEIKSRMLEEELQKPFKLVDSIKGVPQVEAAPTKAISRNSAEANSRFKFAFQDTSKNNKGTFIREKDGTLHQVQKA</sequence>